<dbReference type="EMBL" id="BOPH01000113">
    <property type="protein sequence ID" value="GIJ73320.1"/>
    <property type="molecule type" value="Genomic_DNA"/>
</dbReference>
<name>A0A8J4A3Q8_9ACTN</name>
<sequence length="152" mass="16627">MLEATKSGVFGHRYDIRVNGTPVAEWNPRFWRGGGDIVLAGQRYRVDATTWTNRFTMTDAAGGTVATAEKAGRKHWTVVADGKPHRFRRASIWASTQELLIGDNVVGTIRKTGFWGNRIQAELPTLSLPAQVFVVGVMVTTWDRQAAAAAAG</sequence>
<dbReference type="Proteomes" id="UP000635606">
    <property type="component" value="Unassembled WGS sequence"/>
</dbReference>
<dbReference type="RefSeq" id="WP_203933147.1">
    <property type="nucleotide sequence ID" value="NZ_BOPH01000113.1"/>
</dbReference>
<keyword evidence="2" id="KW-1185">Reference proteome</keyword>
<proteinExistence type="predicted"/>
<organism evidence="1 2">
    <name type="scientific">Virgisporangium ochraceum</name>
    <dbReference type="NCBI Taxonomy" id="65505"/>
    <lineage>
        <taxon>Bacteria</taxon>
        <taxon>Bacillati</taxon>
        <taxon>Actinomycetota</taxon>
        <taxon>Actinomycetes</taxon>
        <taxon>Micromonosporales</taxon>
        <taxon>Micromonosporaceae</taxon>
        <taxon>Virgisporangium</taxon>
    </lineage>
</organism>
<evidence type="ECO:0000313" key="1">
    <source>
        <dbReference type="EMBL" id="GIJ73320.1"/>
    </source>
</evidence>
<evidence type="ECO:0000313" key="2">
    <source>
        <dbReference type="Proteomes" id="UP000635606"/>
    </source>
</evidence>
<dbReference type="AlphaFoldDB" id="A0A8J4A3Q8"/>
<gene>
    <name evidence="1" type="ORF">Voc01_082370</name>
</gene>
<protein>
    <submittedName>
        <fullName evidence="1">Uncharacterized protein</fullName>
    </submittedName>
</protein>
<comment type="caution">
    <text evidence="1">The sequence shown here is derived from an EMBL/GenBank/DDBJ whole genome shotgun (WGS) entry which is preliminary data.</text>
</comment>
<reference evidence="1" key="1">
    <citation type="submission" date="2021-01" db="EMBL/GenBank/DDBJ databases">
        <title>Whole genome shotgun sequence of Virgisporangium ochraceum NBRC 16418.</title>
        <authorList>
            <person name="Komaki H."/>
            <person name="Tamura T."/>
        </authorList>
    </citation>
    <scope>NUCLEOTIDE SEQUENCE</scope>
    <source>
        <strain evidence="1">NBRC 16418</strain>
    </source>
</reference>
<accession>A0A8J4A3Q8</accession>